<dbReference type="Gene3D" id="3.40.50.720">
    <property type="entry name" value="NAD(P)-binding Rossmann-like Domain"/>
    <property type="match status" value="1"/>
</dbReference>
<dbReference type="PANTHER" id="PTHR48079:SF6">
    <property type="entry name" value="NAD(P)-BINDING DOMAIN-CONTAINING PROTEIN-RELATED"/>
    <property type="match status" value="1"/>
</dbReference>
<proteinExistence type="predicted"/>
<gene>
    <name evidence="1" type="ORF">VKT23_015621</name>
</gene>
<protein>
    <recommendedName>
        <fullName evidence="3">NAD-dependent epimerase/dehydratase domain-containing protein</fullName>
    </recommendedName>
</protein>
<organism evidence="1 2">
    <name type="scientific">Marasmiellus scandens</name>
    <dbReference type="NCBI Taxonomy" id="2682957"/>
    <lineage>
        <taxon>Eukaryota</taxon>
        <taxon>Fungi</taxon>
        <taxon>Dikarya</taxon>
        <taxon>Basidiomycota</taxon>
        <taxon>Agaricomycotina</taxon>
        <taxon>Agaricomycetes</taxon>
        <taxon>Agaricomycetidae</taxon>
        <taxon>Agaricales</taxon>
        <taxon>Marasmiineae</taxon>
        <taxon>Omphalotaceae</taxon>
        <taxon>Marasmiellus</taxon>
    </lineage>
</organism>
<dbReference type="InterPro" id="IPR051783">
    <property type="entry name" value="NAD(P)-dependent_oxidoreduct"/>
</dbReference>
<dbReference type="SUPFAM" id="SSF51735">
    <property type="entry name" value="NAD(P)-binding Rossmann-fold domains"/>
    <property type="match status" value="1"/>
</dbReference>
<evidence type="ECO:0000313" key="1">
    <source>
        <dbReference type="EMBL" id="KAK7443448.1"/>
    </source>
</evidence>
<name>A0ABR1J184_9AGAR</name>
<dbReference type="EMBL" id="JBANRG010000054">
    <property type="protein sequence ID" value="KAK7443448.1"/>
    <property type="molecule type" value="Genomic_DNA"/>
</dbReference>
<evidence type="ECO:0000313" key="2">
    <source>
        <dbReference type="Proteomes" id="UP001498398"/>
    </source>
</evidence>
<keyword evidence="2" id="KW-1185">Reference proteome</keyword>
<sequence>MPPLVYGRGTGPFSRTSVQIPAIIRGTLQLKQAPYIGKGLSLWNGVHVQDLVNLFMTILDDSLSPSPKAPTGKEGYYFCATDEYQWKELAAEVGKCLHAEGVITTPEPKPVTEEEELVIFGPWSGYAYASNSRSRPGKAYALGWKPIHHTRGLFESIKAEYDAVVEEGLHQGPKVHFDEMYNLSGTK</sequence>
<dbReference type="Proteomes" id="UP001498398">
    <property type="component" value="Unassembled WGS sequence"/>
</dbReference>
<evidence type="ECO:0008006" key="3">
    <source>
        <dbReference type="Google" id="ProtNLM"/>
    </source>
</evidence>
<accession>A0ABR1J184</accession>
<dbReference type="InterPro" id="IPR036291">
    <property type="entry name" value="NAD(P)-bd_dom_sf"/>
</dbReference>
<dbReference type="PANTHER" id="PTHR48079">
    <property type="entry name" value="PROTEIN YEEZ"/>
    <property type="match status" value="1"/>
</dbReference>
<reference evidence="1 2" key="1">
    <citation type="submission" date="2024-01" db="EMBL/GenBank/DDBJ databases">
        <title>A draft genome for the cacao thread blight pathogen Marasmiellus scandens.</title>
        <authorList>
            <person name="Baruah I.K."/>
            <person name="Leung J."/>
            <person name="Bukari Y."/>
            <person name="Amoako-Attah I."/>
            <person name="Meinhardt L.W."/>
            <person name="Bailey B.A."/>
            <person name="Cohen S.P."/>
        </authorList>
    </citation>
    <scope>NUCLEOTIDE SEQUENCE [LARGE SCALE GENOMIC DNA]</scope>
    <source>
        <strain evidence="1 2">GH-19</strain>
    </source>
</reference>
<comment type="caution">
    <text evidence="1">The sequence shown here is derived from an EMBL/GenBank/DDBJ whole genome shotgun (WGS) entry which is preliminary data.</text>
</comment>